<evidence type="ECO:0000313" key="2">
    <source>
        <dbReference type="EMBL" id="CCE63111.1"/>
    </source>
</evidence>
<feature type="chain" id="PRO_5003508688" description="DUF1748-domain-containing protein" evidence="1">
    <location>
        <begin position="23"/>
        <end position="73"/>
    </location>
</feature>
<dbReference type="GO" id="GO:0008289">
    <property type="term" value="F:lipid binding"/>
    <property type="evidence" value="ECO:0007669"/>
    <property type="project" value="EnsemblFungi"/>
</dbReference>
<name>G8BT83_TETPH</name>
<dbReference type="PANTHER" id="PTHR28075">
    <property type="entry name" value="CHROMOSOME 16, WHOLE GENOME SHOTGUN SEQUENCE"/>
    <property type="match status" value="1"/>
</dbReference>
<dbReference type="Proteomes" id="UP000005666">
    <property type="component" value="Chromosome 5"/>
</dbReference>
<gene>
    <name evidence="2" type="primary">TPHA0E00140</name>
    <name evidence="2" type="ordered locus">TPHA_0E00140</name>
</gene>
<evidence type="ECO:0008006" key="4">
    <source>
        <dbReference type="Google" id="ProtNLM"/>
    </source>
</evidence>
<accession>G8BT83</accession>
<dbReference type="InterPro" id="IPR013726">
    <property type="entry name" value="Mitofissin"/>
</dbReference>
<keyword evidence="1" id="KW-0732">Signal</keyword>
<evidence type="ECO:0000313" key="3">
    <source>
        <dbReference type="Proteomes" id="UP000005666"/>
    </source>
</evidence>
<dbReference type="OMA" id="MNASAYF"/>
<evidence type="ECO:0000256" key="1">
    <source>
        <dbReference type="SAM" id="SignalP"/>
    </source>
</evidence>
<dbReference type="GO" id="GO:0005758">
    <property type="term" value="C:mitochondrial intermembrane space"/>
    <property type="evidence" value="ECO:0007669"/>
    <property type="project" value="EnsemblFungi"/>
</dbReference>
<dbReference type="PANTHER" id="PTHR28075:SF1">
    <property type="entry name" value="DUF1748-DOMAIN-CONTAINING PROTEIN"/>
    <property type="match status" value="1"/>
</dbReference>
<dbReference type="OrthoDB" id="16824at2759"/>
<reference evidence="2 3" key="1">
    <citation type="journal article" date="2011" name="Proc. Natl. Acad. Sci. U.S.A.">
        <title>Evolutionary erosion of yeast sex chromosomes by mating-type switching accidents.</title>
        <authorList>
            <person name="Gordon J.L."/>
            <person name="Armisen D."/>
            <person name="Proux-Wera E."/>
            <person name="Oheigeartaigh S.S."/>
            <person name="Byrne K.P."/>
            <person name="Wolfe K.H."/>
        </authorList>
    </citation>
    <scope>NUCLEOTIDE SEQUENCE [LARGE SCALE GENOMIC DNA]</scope>
    <source>
        <strain evidence="3">ATCC 24235 / CBS 4417 / NBRC 1672 / NRRL Y-8282 / UCD 70-5</strain>
    </source>
</reference>
<dbReference type="EMBL" id="HE612860">
    <property type="protein sequence ID" value="CCE63111.1"/>
    <property type="molecule type" value="Genomic_DNA"/>
</dbReference>
<proteinExistence type="predicted"/>
<dbReference type="GeneID" id="11531236"/>
<organism evidence="2 3">
    <name type="scientific">Tetrapisispora phaffii (strain ATCC 24235 / CBS 4417 / NBRC 1672 / NRRL Y-8282 / UCD 70-5)</name>
    <name type="common">Yeast</name>
    <name type="synonym">Fabospora phaffii</name>
    <dbReference type="NCBI Taxonomy" id="1071381"/>
    <lineage>
        <taxon>Eukaryota</taxon>
        <taxon>Fungi</taxon>
        <taxon>Dikarya</taxon>
        <taxon>Ascomycota</taxon>
        <taxon>Saccharomycotina</taxon>
        <taxon>Saccharomycetes</taxon>
        <taxon>Saccharomycetales</taxon>
        <taxon>Saccharomycetaceae</taxon>
        <taxon>Tetrapisispora</taxon>
    </lineage>
</organism>
<dbReference type="RefSeq" id="XP_003685545.1">
    <property type="nucleotide sequence ID" value="XM_003685497.1"/>
</dbReference>
<dbReference type="GO" id="GO:0000423">
    <property type="term" value="P:mitophagy"/>
    <property type="evidence" value="ECO:0007669"/>
    <property type="project" value="EnsemblFungi"/>
</dbReference>
<dbReference type="Pfam" id="PF08520">
    <property type="entry name" value="Mitofissin"/>
    <property type="match status" value="1"/>
</dbReference>
<feature type="signal peptide" evidence="1">
    <location>
        <begin position="1"/>
        <end position="22"/>
    </location>
</feature>
<dbReference type="HOGENOM" id="CLU_151392_1_1_1"/>
<sequence>MTFIGKAIHVSIDLTLLSVCLAGIKRNTGLQFRVDKVEDTNVQRYINKYLNFGESIYDYSVATCGSSSYFSRK</sequence>
<protein>
    <recommendedName>
        <fullName evidence="4">DUF1748-domain-containing protein</fullName>
    </recommendedName>
</protein>
<dbReference type="KEGG" id="tpf:TPHA_0E00140"/>
<dbReference type="eggNOG" id="ENOG502S6Z8">
    <property type="taxonomic scope" value="Eukaryota"/>
</dbReference>
<keyword evidence="3" id="KW-1185">Reference proteome</keyword>
<dbReference type="GO" id="GO:0000266">
    <property type="term" value="P:mitochondrial fission"/>
    <property type="evidence" value="ECO:0007669"/>
    <property type="project" value="EnsemblFungi"/>
</dbReference>
<dbReference type="AlphaFoldDB" id="G8BT83"/>